<protein>
    <recommendedName>
        <fullName evidence="1">TIR domain-containing protein</fullName>
    </recommendedName>
</protein>
<organism evidence="2 3">
    <name type="scientific">Sinanodonta woodiana</name>
    <name type="common">Chinese pond mussel</name>
    <name type="synonym">Anodonta woodiana</name>
    <dbReference type="NCBI Taxonomy" id="1069815"/>
    <lineage>
        <taxon>Eukaryota</taxon>
        <taxon>Metazoa</taxon>
        <taxon>Spiralia</taxon>
        <taxon>Lophotrochozoa</taxon>
        <taxon>Mollusca</taxon>
        <taxon>Bivalvia</taxon>
        <taxon>Autobranchia</taxon>
        <taxon>Heteroconchia</taxon>
        <taxon>Palaeoheterodonta</taxon>
        <taxon>Unionida</taxon>
        <taxon>Unionoidea</taxon>
        <taxon>Unionidae</taxon>
        <taxon>Unioninae</taxon>
        <taxon>Sinanodonta</taxon>
    </lineage>
</organism>
<evidence type="ECO:0000313" key="2">
    <source>
        <dbReference type="EMBL" id="KAL3889424.1"/>
    </source>
</evidence>
<gene>
    <name evidence="2" type="ORF">ACJMK2_001768</name>
</gene>
<dbReference type="EMBL" id="JBJQND010000001">
    <property type="protein sequence ID" value="KAL3889424.1"/>
    <property type="molecule type" value="Genomic_DNA"/>
</dbReference>
<dbReference type="Pfam" id="PF13676">
    <property type="entry name" value="TIR_2"/>
    <property type="match status" value="1"/>
</dbReference>
<dbReference type="Proteomes" id="UP001634394">
    <property type="component" value="Unassembled WGS sequence"/>
</dbReference>
<dbReference type="AlphaFoldDB" id="A0ABD3XT82"/>
<feature type="domain" description="TIR" evidence="1">
    <location>
        <begin position="1"/>
        <end position="119"/>
    </location>
</feature>
<sequence length="136" mass="15765">MISYNWSHQKELIAIRDCLIKQGFDVWMDIENMFDSTLQAMADGVERAHVVLICMSQKYKDSPNCRAEAEYAFKRGKIIIPLKMERGYEPDGWLGILIGTKVFYDFSGKYDVEKKINELIRAIQISYGNVSMKIQN</sequence>
<accession>A0ABD3XT82</accession>
<dbReference type="Gene3D" id="3.40.50.10140">
    <property type="entry name" value="Toll/interleukin-1 receptor homology (TIR) domain"/>
    <property type="match status" value="1"/>
</dbReference>
<evidence type="ECO:0000313" key="3">
    <source>
        <dbReference type="Proteomes" id="UP001634394"/>
    </source>
</evidence>
<dbReference type="PANTHER" id="PTHR46270:SF2">
    <property type="entry name" value="TIR DOMAIN-CONTAINING PROTEIN"/>
    <property type="match status" value="1"/>
</dbReference>
<name>A0ABD3XT82_SINWO</name>
<dbReference type="InterPro" id="IPR035897">
    <property type="entry name" value="Toll_tir_struct_dom_sf"/>
</dbReference>
<comment type="caution">
    <text evidence="2">The sequence shown here is derived from an EMBL/GenBank/DDBJ whole genome shotgun (WGS) entry which is preliminary data.</text>
</comment>
<keyword evidence="3" id="KW-1185">Reference proteome</keyword>
<dbReference type="InterPro" id="IPR000157">
    <property type="entry name" value="TIR_dom"/>
</dbReference>
<dbReference type="SUPFAM" id="SSF52200">
    <property type="entry name" value="Toll/Interleukin receptor TIR domain"/>
    <property type="match status" value="1"/>
</dbReference>
<dbReference type="PANTHER" id="PTHR46270">
    <property type="entry name" value="ARMADILLO-TYPE FOLD-RELATED"/>
    <property type="match status" value="1"/>
</dbReference>
<reference evidence="2 3" key="1">
    <citation type="submission" date="2024-11" db="EMBL/GenBank/DDBJ databases">
        <title>Chromosome-level genome assembly of the freshwater bivalve Anodonta woodiana.</title>
        <authorList>
            <person name="Chen X."/>
        </authorList>
    </citation>
    <scope>NUCLEOTIDE SEQUENCE [LARGE SCALE GENOMIC DNA]</scope>
    <source>
        <strain evidence="2">MN2024</strain>
        <tissue evidence="2">Gills</tissue>
    </source>
</reference>
<evidence type="ECO:0000259" key="1">
    <source>
        <dbReference type="Pfam" id="PF13676"/>
    </source>
</evidence>
<proteinExistence type="predicted"/>